<reference evidence="2 3" key="1">
    <citation type="journal article" date="2022" name="Arch. Microbiol.">
        <title>Paraburkholderia bengalensis sp. nov. isolated from roots of Oryza sativa, IR64.</title>
        <authorList>
            <person name="Nag P."/>
            <person name="Mondal N."/>
            <person name="Sarkar J."/>
            <person name="Das S."/>
        </authorList>
    </citation>
    <scope>NUCLEOTIDE SEQUENCE [LARGE SCALE GENOMIC DNA]</scope>
    <source>
        <strain evidence="2 3">IR64_4_BI</strain>
    </source>
</reference>
<evidence type="ECO:0000313" key="3">
    <source>
        <dbReference type="Proteomes" id="UP001386437"/>
    </source>
</evidence>
<dbReference type="InterPro" id="IPR052553">
    <property type="entry name" value="CbiG_hydrolase"/>
</dbReference>
<keyword evidence="3" id="KW-1185">Reference proteome</keyword>
<organism evidence="2 3">
    <name type="scientific">Paraburkholderia bengalensis</name>
    <dbReference type="NCBI Taxonomy" id="2747562"/>
    <lineage>
        <taxon>Bacteria</taxon>
        <taxon>Pseudomonadati</taxon>
        <taxon>Pseudomonadota</taxon>
        <taxon>Betaproteobacteria</taxon>
        <taxon>Burkholderiales</taxon>
        <taxon>Burkholderiaceae</taxon>
        <taxon>Paraburkholderia</taxon>
    </lineage>
</organism>
<evidence type="ECO:0000313" key="2">
    <source>
        <dbReference type="EMBL" id="MEI6000052.1"/>
    </source>
</evidence>
<feature type="domain" description="CobE/GbiG C-terminal" evidence="1">
    <location>
        <begin position="3"/>
        <end position="120"/>
    </location>
</feature>
<name>A0ABU8IWT9_9BURK</name>
<dbReference type="InterPro" id="IPR036518">
    <property type="entry name" value="CobE/GbiG_C_sf"/>
</dbReference>
<dbReference type="Proteomes" id="UP001386437">
    <property type="component" value="Unassembled WGS sequence"/>
</dbReference>
<dbReference type="SUPFAM" id="SSF159664">
    <property type="entry name" value="CobE/GbiG C-terminal domain-like"/>
    <property type="match status" value="1"/>
</dbReference>
<sequence>MKLVAGIGCRRGVSAEQIERAVRDALGATLDFAALHAVASLESKADEAGLVAFCAQHGLPLRTFTREAIASLDAATSVSAAAREHLGIDGVCEPCALLASRGGTLLVPKRARDGVTVAIACAAARSPSHDIPAIKEHR</sequence>
<accession>A0ABU8IWT9</accession>
<dbReference type="RefSeq" id="WP_336600028.1">
    <property type="nucleotide sequence ID" value="NZ_JACFYJ010000043.1"/>
</dbReference>
<dbReference type="InterPro" id="IPR002750">
    <property type="entry name" value="CobE/GbiG_C"/>
</dbReference>
<protein>
    <submittedName>
        <fullName evidence="2">Cobalamin biosynthesis protein</fullName>
    </submittedName>
</protein>
<dbReference type="EMBL" id="JACFYJ010000043">
    <property type="protein sequence ID" value="MEI6000052.1"/>
    <property type="molecule type" value="Genomic_DNA"/>
</dbReference>
<dbReference type="Pfam" id="PF01890">
    <property type="entry name" value="CbiG_C"/>
    <property type="match status" value="1"/>
</dbReference>
<evidence type="ECO:0000259" key="1">
    <source>
        <dbReference type="Pfam" id="PF01890"/>
    </source>
</evidence>
<comment type="caution">
    <text evidence="2">The sequence shown here is derived from an EMBL/GenBank/DDBJ whole genome shotgun (WGS) entry which is preliminary data.</text>
</comment>
<dbReference type="PANTHER" id="PTHR37477:SF1">
    <property type="entry name" value="COBALT-PRECORRIN-5A HYDROLASE"/>
    <property type="match status" value="1"/>
</dbReference>
<dbReference type="Gene3D" id="3.30.420.180">
    <property type="entry name" value="CobE/GbiG C-terminal domain"/>
    <property type="match status" value="1"/>
</dbReference>
<proteinExistence type="predicted"/>
<dbReference type="PANTHER" id="PTHR37477">
    <property type="entry name" value="COBALT-PRECORRIN-5A HYDROLASE"/>
    <property type="match status" value="1"/>
</dbReference>
<gene>
    <name evidence="2" type="ORF">H3V53_23445</name>
</gene>